<sequence length="246" mass="28633">MNSSLFCFFVIMLFIVLFLKNMSIYAMEFVFLFSNLYYNRTMNLFLSGMVADLHKELYKIKSIAKALEENTYTDSDIGLLEELAAAAAAYKNHLLSMKNRKEGTSQVSDLNMKMEKIAEETFLYKPVTTKNYYDGDYLERFSMMRTSDLKSSGVFDLHNKFWQAHEVSGGNIFATIPLALLNDVQSYKLQSFNWYKGDVDVYEIANEIQSKLSKGEMITILKKMFEHFILVREIRGNIFMVLHYKI</sequence>
<accession>A0A0G3W5V6</accession>
<gene>
    <name evidence="1" type="ORF">CACET_c05060</name>
</gene>
<keyword evidence="2" id="KW-1185">Reference proteome</keyword>
<protein>
    <submittedName>
        <fullName evidence="1">Uncharacterized protein</fullName>
    </submittedName>
</protein>
<dbReference type="EMBL" id="CP009687">
    <property type="protein sequence ID" value="AKL94016.1"/>
    <property type="molecule type" value="Genomic_DNA"/>
</dbReference>
<reference evidence="1 2" key="1">
    <citation type="submission" date="2014-10" db="EMBL/GenBank/DDBJ databases">
        <title>Genome sequence of Clostridium aceticum DSM 1496.</title>
        <authorList>
            <person name="Poehlein A."/>
            <person name="Schiel-Bengelsdorf B."/>
            <person name="Gottschalk G."/>
            <person name="Duerre P."/>
            <person name="Daniel R."/>
        </authorList>
    </citation>
    <scope>NUCLEOTIDE SEQUENCE [LARGE SCALE GENOMIC DNA]</scope>
    <source>
        <strain evidence="1 2">DSM 1496</strain>
    </source>
</reference>
<proteinExistence type="predicted"/>
<dbReference type="STRING" id="84022.CACET_c05060"/>
<organism evidence="1 2">
    <name type="scientific">Clostridium aceticum</name>
    <dbReference type="NCBI Taxonomy" id="84022"/>
    <lineage>
        <taxon>Bacteria</taxon>
        <taxon>Bacillati</taxon>
        <taxon>Bacillota</taxon>
        <taxon>Clostridia</taxon>
        <taxon>Eubacteriales</taxon>
        <taxon>Clostridiaceae</taxon>
        <taxon>Clostridium</taxon>
    </lineage>
</organism>
<name>A0A0G3W5V6_9CLOT</name>
<dbReference type="Proteomes" id="UP000035704">
    <property type="component" value="Chromosome"/>
</dbReference>
<evidence type="ECO:0000313" key="2">
    <source>
        <dbReference type="Proteomes" id="UP000035704"/>
    </source>
</evidence>
<dbReference type="KEGG" id="cace:CACET_c05060"/>
<dbReference type="PATRIC" id="fig|84022.6.peg.511"/>
<evidence type="ECO:0000313" key="1">
    <source>
        <dbReference type="EMBL" id="AKL94016.1"/>
    </source>
</evidence>
<dbReference type="AlphaFoldDB" id="A0A0G3W5V6"/>